<evidence type="ECO:0000313" key="1">
    <source>
        <dbReference type="EMBL" id="KRM74599.1"/>
    </source>
</evidence>
<proteinExistence type="predicted"/>
<protein>
    <submittedName>
        <fullName evidence="1">Uncharacterized protein</fullName>
    </submittedName>
</protein>
<dbReference type="EMBL" id="AYYR01000074">
    <property type="protein sequence ID" value="KRM74599.1"/>
    <property type="molecule type" value="Genomic_DNA"/>
</dbReference>
<dbReference type="AlphaFoldDB" id="A0A0R2B610"/>
<gene>
    <name evidence="1" type="ORF">FC82_GL003259</name>
</gene>
<comment type="caution">
    <text evidence="1">The sequence shown here is derived from an EMBL/GenBank/DDBJ whole genome shotgun (WGS) entry which is preliminary data.</text>
</comment>
<sequence length="61" mass="7284">MLQLYYKSKQLINIDTFIKVFYQLSDDIRHCSDICLANGQQNKKASFFTKNEKECFLISYH</sequence>
<evidence type="ECO:0000313" key="2">
    <source>
        <dbReference type="Proteomes" id="UP000051845"/>
    </source>
</evidence>
<reference evidence="1 2" key="1">
    <citation type="journal article" date="2015" name="Genome Announc.">
        <title>Expanding the biotechnology potential of lactobacilli through comparative genomics of 213 strains and associated genera.</title>
        <authorList>
            <person name="Sun Z."/>
            <person name="Harris H.M."/>
            <person name="McCann A."/>
            <person name="Guo C."/>
            <person name="Argimon S."/>
            <person name="Zhang W."/>
            <person name="Yang X."/>
            <person name="Jeffery I.B."/>
            <person name="Cooney J.C."/>
            <person name="Kagawa T.F."/>
            <person name="Liu W."/>
            <person name="Song Y."/>
            <person name="Salvetti E."/>
            <person name="Wrobel A."/>
            <person name="Rasinkangas P."/>
            <person name="Parkhill J."/>
            <person name="Rea M.C."/>
            <person name="O'Sullivan O."/>
            <person name="Ritari J."/>
            <person name="Douillard F.P."/>
            <person name="Paul Ross R."/>
            <person name="Yang R."/>
            <person name="Briner A.E."/>
            <person name="Felis G.E."/>
            <person name="de Vos W.M."/>
            <person name="Barrangou R."/>
            <person name="Klaenhammer T.R."/>
            <person name="Caufield P.W."/>
            <person name="Cui Y."/>
            <person name="Zhang H."/>
            <person name="O'Toole P.W."/>
        </authorList>
    </citation>
    <scope>NUCLEOTIDE SEQUENCE [LARGE SCALE GENOMIC DNA]</scope>
    <source>
        <strain evidence="1 2">DSM 20515</strain>
    </source>
</reference>
<accession>A0A0R2B610</accession>
<organism evidence="1 2">
    <name type="scientific">Secundilactobacillus collinoides DSM 20515 = JCM 1123</name>
    <dbReference type="NCBI Taxonomy" id="1423733"/>
    <lineage>
        <taxon>Bacteria</taxon>
        <taxon>Bacillati</taxon>
        <taxon>Bacillota</taxon>
        <taxon>Bacilli</taxon>
        <taxon>Lactobacillales</taxon>
        <taxon>Lactobacillaceae</taxon>
        <taxon>Secundilactobacillus</taxon>
    </lineage>
</organism>
<dbReference type="Proteomes" id="UP000051845">
    <property type="component" value="Unassembled WGS sequence"/>
</dbReference>
<name>A0A0R2B610_SECCO</name>